<organism evidence="1 2">
    <name type="scientific">Lentithecium fluviatile CBS 122367</name>
    <dbReference type="NCBI Taxonomy" id="1168545"/>
    <lineage>
        <taxon>Eukaryota</taxon>
        <taxon>Fungi</taxon>
        <taxon>Dikarya</taxon>
        <taxon>Ascomycota</taxon>
        <taxon>Pezizomycotina</taxon>
        <taxon>Dothideomycetes</taxon>
        <taxon>Pleosporomycetidae</taxon>
        <taxon>Pleosporales</taxon>
        <taxon>Massarineae</taxon>
        <taxon>Lentitheciaceae</taxon>
        <taxon>Lentithecium</taxon>
    </lineage>
</organism>
<accession>A0A6G1IH20</accession>
<protein>
    <submittedName>
        <fullName evidence="1">Uncharacterized protein</fullName>
    </submittedName>
</protein>
<dbReference type="Proteomes" id="UP000799291">
    <property type="component" value="Unassembled WGS sequence"/>
</dbReference>
<dbReference type="AlphaFoldDB" id="A0A6G1IH20"/>
<dbReference type="PANTHER" id="PTHR42080:SF1">
    <property type="entry name" value="SRR1-LIKE DOMAIN-CONTAINING PROTEIN"/>
    <property type="match status" value="1"/>
</dbReference>
<keyword evidence="2" id="KW-1185">Reference proteome</keyword>
<gene>
    <name evidence="1" type="ORF">K458DRAFT_395803</name>
</gene>
<name>A0A6G1IH20_9PLEO</name>
<evidence type="ECO:0000313" key="2">
    <source>
        <dbReference type="Proteomes" id="UP000799291"/>
    </source>
</evidence>
<reference evidence="1" key="1">
    <citation type="journal article" date="2020" name="Stud. Mycol.">
        <title>101 Dothideomycetes genomes: a test case for predicting lifestyles and emergence of pathogens.</title>
        <authorList>
            <person name="Haridas S."/>
            <person name="Albert R."/>
            <person name="Binder M."/>
            <person name="Bloem J."/>
            <person name="Labutti K."/>
            <person name="Salamov A."/>
            <person name="Andreopoulos B."/>
            <person name="Baker S."/>
            <person name="Barry K."/>
            <person name="Bills G."/>
            <person name="Bluhm B."/>
            <person name="Cannon C."/>
            <person name="Castanera R."/>
            <person name="Culley D."/>
            <person name="Daum C."/>
            <person name="Ezra D."/>
            <person name="Gonzalez J."/>
            <person name="Henrissat B."/>
            <person name="Kuo A."/>
            <person name="Liang C."/>
            <person name="Lipzen A."/>
            <person name="Lutzoni F."/>
            <person name="Magnuson J."/>
            <person name="Mondo S."/>
            <person name="Nolan M."/>
            <person name="Ohm R."/>
            <person name="Pangilinan J."/>
            <person name="Park H.-J."/>
            <person name="Ramirez L."/>
            <person name="Alfaro M."/>
            <person name="Sun H."/>
            <person name="Tritt A."/>
            <person name="Yoshinaga Y."/>
            <person name="Zwiers L.-H."/>
            <person name="Turgeon B."/>
            <person name="Goodwin S."/>
            <person name="Spatafora J."/>
            <person name="Crous P."/>
            <person name="Grigoriev I."/>
        </authorList>
    </citation>
    <scope>NUCLEOTIDE SEQUENCE</scope>
    <source>
        <strain evidence="1">CBS 122367</strain>
    </source>
</reference>
<dbReference type="PANTHER" id="PTHR42080">
    <property type="entry name" value="SRR1 DOMAIN-CONTAINING PROTEIN"/>
    <property type="match status" value="1"/>
</dbReference>
<sequence>MQVPLAKPPVLTDIRSRDGVESVVKDLQQRWEASKMYAHLAQLFYEVVDKIPVNIDQVKEQFSDAVVEKAQRDNVLQHLASVTIAATLTEIYNKSFKTERSHSVRTLAQDLAYSATDTALLSTLPIPIETVLDPEALLSHQLLSSSHRCALPRCTRL</sequence>
<evidence type="ECO:0000313" key="1">
    <source>
        <dbReference type="EMBL" id="KAF2677526.1"/>
    </source>
</evidence>
<dbReference type="EMBL" id="MU005621">
    <property type="protein sequence ID" value="KAF2677526.1"/>
    <property type="molecule type" value="Genomic_DNA"/>
</dbReference>
<proteinExistence type="predicted"/>